<keyword evidence="2 8" id="KW-0813">Transport</keyword>
<sequence length="186" mass="19755">MAEHDSLVSGVAQRYATALFELARDEGAIEATEADLGRFEALMAESEDLRRFVASPVFSSEEQLAGIAAILEKAEIGGLAGNFVKLAARNRRLFAVPGMIQAFHAFAAAARGETVAEITSAEPLNTTHIEALKSALSEATGRKITLKTSVDPALIGGLVVKLGSRMIDTSLRTRLNSLKLAMKEVG</sequence>
<dbReference type="GO" id="GO:0045259">
    <property type="term" value="C:proton-transporting ATP synthase complex"/>
    <property type="evidence" value="ECO:0007669"/>
    <property type="project" value="UniProtKB-KW"/>
</dbReference>
<keyword evidence="8" id="KW-1003">Cell membrane</keyword>
<dbReference type="HAMAP" id="MF_01416">
    <property type="entry name" value="ATP_synth_delta_bact"/>
    <property type="match status" value="1"/>
</dbReference>
<evidence type="ECO:0000313" key="9">
    <source>
        <dbReference type="EMBL" id="MQT13704.1"/>
    </source>
</evidence>
<evidence type="ECO:0000256" key="1">
    <source>
        <dbReference type="ARBA" id="ARBA00004370"/>
    </source>
</evidence>
<keyword evidence="5 8" id="KW-0472">Membrane</keyword>
<dbReference type="InterPro" id="IPR000711">
    <property type="entry name" value="ATPase_OSCP/dsu"/>
</dbReference>
<evidence type="ECO:0000256" key="7">
    <source>
        <dbReference type="ARBA" id="ARBA00023310"/>
    </source>
</evidence>
<dbReference type="Proteomes" id="UP000332515">
    <property type="component" value="Unassembled WGS sequence"/>
</dbReference>
<keyword evidence="3 8" id="KW-0375">Hydrogen ion transport</keyword>
<protein>
    <recommendedName>
        <fullName evidence="8">ATP synthase subunit delta</fullName>
    </recommendedName>
    <alternativeName>
        <fullName evidence="8">ATP synthase F(1) sector subunit delta</fullName>
    </alternativeName>
    <alternativeName>
        <fullName evidence="8">F-type ATPase subunit delta</fullName>
        <shortName evidence="8">F-ATPase subunit delta</shortName>
    </alternativeName>
</protein>
<gene>
    <name evidence="8" type="primary">atpH</name>
    <name evidence="9" type="ORF">F0357_13845</name>
</gene>
<dbReference type="InterPro" id="IPR026015">
    <property type="entry name" value="ATP_synth_OSCP/delta_N_sf"/>
</dbReference>
<dbReference type="SUPFAM" id="SSF47928">
    <property type="entry name" value="N-terminal domain of the delta subunit of the F1F0-ATP synthase"/>
    <property type="match status" value="1"/>
</dbReference>
<evidence type="ECO:0000256" key="2">
    <source>
        <dbReference type="ARBA" id="ARBA00022448"/>
    </source>
</evidence>
<dbReference type="Gene3D" id="1.10.520.20">
    <property type="entry name" value="N-terminal domain of the delta subunit of the F1F0-ATP synthase"/>
    <property type="match status" value="1"/>
</dbReference>
<comment type="subcellular location">
    <subcellularLocation>
        <location evidence="8">Cell membrane</location>
        <topology evidence="8">Peripheral membrane protein</topology>
    </subcellularLocation>
    <subcellularLocation>
        <location evidence="1">Membrane</location>
    </subcellularLocation>
</comment>
<dbReference type="EMBL" id="VWNA01000001">
    <property type="protein sequence ID" value="MQT13704.1"/>
    <property type="molecule type" value="Genomic_DNA"/>
</dbReference>
<dbReference type="NCBIfam" id="NF004406">
    <property type="entry name" value="PRK05758.3-2"/>
    <property type="match status" value="1"/>
</dbReference>
<evidence type="ECO:0000256" key="6">
    <source>
        <dbReference type="ARBA" id="ARBA00023196"/>
    </source>
</evidence>
<keyword evidence="10" id="KW-1185">Reference proteome</keyword>
<dbReference type="PROSITE" id="PS00389">
    <property type="entry name" value="ATPASE_DELTA"/>
    <property type="match status" value="1"/>
</dbReference>
<dbReference type="RefSeq" id="WP_312861588.1">
    <property type="nucleotide sequence ID" value="NZ_VWNA01000001.1"/>
</dbReference>
<reference evidence="9 10" key="1">
    <citation type="submission" date="2019-09" db="EMBL/GenBank/DDBJ databases">
        <title>Segnochrobactrum spirostomi gen. nov., sp. nov., isolated from the ciliate Spirostomum cf. yagiui and description of a novel family, Segnochrobactraceae fam. nov. within the order Rhizobiales of the class Alphaproteobacteria.</title>
        <authorList>
            <person name="Akter S."/>
            <person name="Shazib S.U.A."/>
            <person name="Shin M.K."/>
        </authorList>
    </citation>
    <scope>NUCLEOTIDE SEQUENCE [LARGE SCALE GENOMIC DNA]</scope>
    <source>
        <strain evidence="9 10">Sp-1</strain>
    </source>
</reference>
<keyword evidence="7 8" id="KW-0066">ATP synthesis</keyword>
<evidence type="ECO:0000256" key="8">
    <source>
        <dbReference type="HAMAP-Rule" id="MF_01416"/>
    </source>
</evidence>
<dbReference type="GO" id="GO:0046933">
    <property type="term" value="F:proton-transporting ATP synthase activity, rotational mechanism"/>
    <property type="evidence" value="ECO:0007669"/>
    <property type="project" value="UniProtKB-UniRule"/>
</dbReference>
<dbReference type="NCBIfam" id="TIGR01145">
    <property type="entry name" value="ATP_synt_delta"/>
    <property type="match status" value="1"/>
</dbReference>
<keyword evidence="6 8" id="KW-0139">CF(1)</keyword>
<evidence type="ECO:0000313" key="10">
    <source>
        <dbReference type="Proteomes" id="UP000332515"/>
    </source>
</evidence>
<dbReference type="PRINTS" id="PR00125">
    <property type="entry name" value="ATPASEDELTA"/>
</dbReference>
<dbReference type="GO" id="GO:0005886">
    <property type="term" value="C:plasma membrane"/>
    <property type="evidence" value="ECO:0007669"/>
    <property type="project" value="UniProtKB-SubCell"/>
</dbReference>
<comment type="function">
    <text evidence="8">F(1)F(0) ATP synthase produces ATP from ADP in the presence of a proton or sodium gradient. F-type ATPases consist of two structural domains, F(1) containing the extramembraneous catalytic core and F(0) containing the membrane proton channel, linked together by a central stalk and a peripheral stalk. During catalysis, ATP synthesis in the catalytic domain of F(1) is coupled via a rotary mechanism of the central stalk subunits to proton translocation.</text>
</comment>
<dbReference type="AlphaFoldDB" id="A0A6A7Y3K4"/>
<evidence type="ECO:0000256" key="3">
    <source>
        <dbReference type="ARBA" id="ARBA00022781"/>
    </source>
</evidence>
<dbReference type="PANTHER" id="PTHR11910">
    <property type="entry name" value="ATP SYNTHASE DELTA CHAIN"/>
    <property type="match status" value="1"/>
</dbReference>
<dbReference type="InterPro" id="IPR020781">
    <property type="entry name" value="ATPase_OSCP/d_CS"/>
</dbReference>
<keyword evidence="4 8" id="KW-0406">Ion transport</keyword>
<dbReference type="NCBIfam" id="NF004402">
    <property type="entry name" value="PRK05758.2-2"/>
    <property type="match status" value="1"/>
</dbReference>
<evidence type="ECO:0000256" key="5">
    <source>
        <dbReference type="ARBA" id="ARBA00023136"/>
    </source>
</evidence>
<comment type="similarity">
    <text evidence="8">Belongs to the ATPase delta chain family.</text>
</comment>
<name>A0A6A7Y3K4_9HYPH</name>
<organism evidence="9 10">
    <name type="scientific">Segnochrobactrum spirostomi</name>
    <dbReference type="NCBI Taxonomy" id="2608987"/>
    <lineage>
        <taxon>Bacteria</taxon>
        <taxon>Pseudomonadati</taxon>
        <taxon>Pseudomonadota</taxon>
        <taxon>Alphaproteobacteria</taxon>
        <taxon>Hyphomicrobiales</taxon>
        <taxon>Segnochrobactraceae</taxon>
        <taxon>Segnochrobactrum</taxon>
    </lineage>
</organism>
<comment type="caution">
    <text evidence="9">The sequence shown here is derived from an EMBL/GenBank/DDBJ whole genome shotgun (WGS) entry which is preliminary data.</text>
</comment>
<comment type="function">
    <text evidence="8">This protein is part of the stalk that links CF(0) to CF(1). It either transmits conformational changes from CF(0) to CF(1) or is implicated in proton conduction.</text>
</comment>
<evidence type="ECO:0000256" key="4">
    <source>
        <dbReference type="ARBA" id="ARBA00023065"/>
    </source>
</evidence>
<proteinExistence type="inferred from homology"/>
<accession>A0A6A7Y3K4</accession>
<dbReference type="Pfam" id="PF00213">
    <property type="entry name" value="OSCP"/>
    <property type="match status" value="1"/>
</dbReference>